<dbReference type="Proteomes" id="UP001432146">
    <property type="component" value="Unassembled WGS sequence"/>
</dbReference>
<proteinExistence type="predicted"/>
<sequence>MIVTLSTYFQKENSALSEIRMVKSEQLENRTEWNESTAVLRVTGYSRSVLPRRKTSETPSYLHQYS</sequence>
<accession>A0AAW0ZGW3</accession>
<gene>
    <name evidence="1" type="ORF">QLX08_009462</name>
</gene>
<keyword evidence="2" id="KW-1185">Reference proteome</keyword>
<reference evidence="1 2" key="1">
    <citation type="submission" date="2024-05" db="EMBL/GenBank/DDBJ databases">
        <title>The nuclear and mitochondrial genome assemblies of Tetragonisca angustula (Apidae: Meliponini), a tiny yet remarkable pollinator in the Neotropics.</title>
        <authorList>
            <person name="Ferrari R."/>
            <person name="Ricardo P.C."/>
            <person name="Dias F.C."/>
            <person name="Araujo N.S."/>
            <person name="Soares D.O."/>
            <person name="Zhou Q.-S."/>
            <person name="Zhu C.-D."/>
            <person name="Coutinho L."/>
            <person name="Airas M.C."/>
            <person name="Batista T.M."/>
        </authorList>
    </citation>
    <scope>NUCLEOTIDE SEQUENCE [LARGE SCALE GENOMIC DNA]</scope>
    <source>
        <strain evidence="1">ASF017062</strain>
        <tissue evidence="1">Abdomen</tissue>
    </source>
</reference>
<evidence type="ECO:0000313" key="2">
    <source>
        <dbReference type="Proteomes" id="UP001432146"/>
    </source>
</evidence>
<name>A0AAW0ZGW3_9HYME</name>
<comment type="caution">
    <text evidence="1">The sequence shown here is derived from an EMBL/GenBank/DDBJ whole genome shotgun (WGS) entry which is preliminary data.</text>
</comment>
<evidence type="ECO:0000313" key="1">
    <source>
        <dbReference type="EMBL" id="KAK9296644.1"/>
    </source>
</evidence>
<organism evidence="1 2">
    <name type="scientific">Tetragonisca angustula</name>
    <dbReference type="NCBI Taxonomy" id="166442"/>
    <lineage>
        <taxon>Eukaryota</taxon>
        <taxon>Metazoa</taxon>
        <taxon>Ecdysozoa</taxon>
        <taxon>Arthropoda</taxon>
        <taxon>Hexapoda</taxon>
        <taxon>Insecta</taxon>
        <taxon>Pterygota</taxon>
        <taxon>Neoptera</taxon>
        <taxon>Endopterygota</taxon>
        <taxon>Hymenoptera</taxon>
        <taxon>Apocrita</taxon>
        <taxon>Aculeata</taxon>
        <taxon>Apoidea</taxon>
        <taxon>Anthophila</taxon>
        <taxon>Apidae</taxon>
        <taxon>Tetragonisca</taxon>
    </lineage>
</organism>
<dbReference type="EMBL" id="JAWNGG020000208">
    <property type="protein sequence ID" value="KAK9296644.1"/>
    <property type="molecule type" value="Genomic_DNA"/>
</dbReference>
<protein>
    <submittedName>
        <fullName evidence="1">Uncharacterized protein</fullName>
    </submittedName>
</protein>
<dbReference type="AlphaFoldDB" id="A0AAW0ZGW3"/>